<keyword evidence="1" id="KW-0489">Methyltransferase</keyword>
<evidence type="ECO:0008006" key="6">
    <source>
        <dbReference type="Google" id="ProtNLM"/>
    </source>
</evidence>
<dbReference type="SUPFAM" id="SSF53335">
    <property type="entry name" value="S-adenosyl-L-methionine-dependent methyltransferases"/>
    <property type="match status" value="1"/>
</dbReference>
<dbReference type="Pfam" id="PF00145">
    <property type="entry name" value="DNA_methylase"/>
    <property type="match status" value="1"/>
</dbReference>
<organism evidence="4 5">
    <name type="scientific">Streptosporangium nondiastaticum</name>
    <dbReference type="NCBI Taxonomy" id="35764"/>
    <lineage>
        <taxon>Bacteria</taxon>
        <taxon>Bacillati</taxon>
        <taxon>Actinomycetota</taxon>
        <taxon>Actinomycetes</taxon>
        <taxon>Streptosporangiales</taxon>
        <taxon>Streptosporangiaceae</taxon>
        <taxon>Streptosporangium</taxon>
    </lineage>
</organism>
<sequence>MNGLVVDLFAGPGGWEQGARIAGFTGPIVGIEWDRDACRTAAAAGHWRVQADVSLYPTAPFVGKTDGLIASPVCPTF</sequence>
<evidence type="ECO:0000313" key="4">
    <source>
        <dbReference type="EMBL" id="PSJ23919.1"/>
    </source>
</evidence>
<accession>A0A9X7PDH4</accession>
<keyword evidence="5" id="KW-1185">Reference proteome</keyword>
<reference evidence="4 5" key="1">
    <citation type="submission" date="2018-03" db="EMBL/GenBank/DDBJ databases">
        <title>Chitinolytic properties of Streptosporangium nondiastaticum TBG75A20.</title>
        <authorList>
            <person name="Gayathri V."/>
            <person name="Shiburaj S."/>
        </authorList>
    </citation>
    <scope>NUCLEOTIDE SEQUENCE [LARGE SCALE GENOMIC DNA]</scope>
    <source>
        <strain evidence="4 5">TBG75A20</strain>
    </source>
</reference>
<dbReference type="InterPro" id="IPR001525">
    <property type="entry name" value="C5_MeTfrase"/>
</dbReference>
<dbReference type="GO" id="GO:0032259">
    <property type="term" value="P:methylation"/>
    <property type="evidence" value="ECO:0007669"/>
    <property type="project" value="UniProtKB-KW"/>
</dbReference>
<dbReference type="GO" id="GO:0009307">
    <property type="term" value="P:DNA restriction-modification system"/>
    <property type="evidence" value="ECO:0007669"/>
    <property type="project" value="UniProtKB-KW"/>
</dbReference>
<evidence type="ECO:0000313" key="5">
    <source>
        <dbReference type="Proteomes" id="UP000242427"/>
    </source>
</evidence>
<feature type="non-terminal residue" evidence="4">
    <location>
        <position position="77"/>
    </location>
</feature>
<evidence type="ECO:0000256" key="1">
    <source>
        <dbReference type="ARBA" id="ARBA00022603"/>
    </source>
</evidence>
<keyword evidence="3" id="KW-0680">Restriction system</keyword>
<gene>
    <name evidence="4" type="ORF">B7P34_36190</name>
</gene>
<dbReference type="EMBL" id="PXWG01000352">
    <property type="protein sequence ID" value="PSJ23919.1"/>
    <property type="molecule type" value="Genomic_DNA"/>
</dbReference>
<comment type="caution">
    <text evidence="4">The sequence shown here is derived from an EMBL/GenBank/DDBJ whole genome shotgun (WGS) entry which is preliminary data.</text>
</comment>
<dbReference type="Proteomes" id="UP000242427">
    <property type="component" value="Unassembled WGS sequence"/>
</dbReference>
<evidence type="ECO:0000256" key="3">
    <source>
        <dbReference type="ARBA" id="ARBA00022747"/>
    </source>
</evidence>
<proteinExistence type="predicted"/>
<dbReference type="RefSeq" id="WP_189383296.1">
    <property type="nucleotide sequence ID" value="NZ_PXWG01000352.1"/>
</dbReference>
<dbReference type="Gene3D" id="3.40.50.150">
    <property type="entry name" value="Vaccinia Virus protein VP39"/>
    <property type="match status" value="1"/>
</dbReference>
<evidence type="ECO:0000256" key="2">
    <source>
        <dbReference type="ARBA" id="ARBA00022679"/>
    </source>
</evidence>
<dbReference type="GO" id="GO:0008168">
    <property type="term" value="F:methyltransferase activity"/>
    <property type="evidence" value="ECO:0007669"/>
    <property type="project" value="UniProtKB-KW"/>
</dbReference>
<dbReference type="AlphaFoldDB" id="A0A9X7PDH4"/>
<keyword evidence="2" id="KW-0808">Transferase</keyword>
<protein>
    <recommendedName>
        <fullName evidence="6">DNA (cytosine-5-)-methyltransferase</fullName>
    </recommendedName>
</protein>
<name>A0A9X7PDH4_9ACTN</name>
<dbReference type="InterPro" id="IPR029063">
    <property type="entry name" value="SAM-dependent_MTases_sf"/>
</dbReference>